<dbReference type="InterPro" id="IPR001872">
    <property type="entry name" value="Peptidase_A8"/>
</dbReference>
<dbReference type="EC" id="3.4.23.36" evidence="8"/>
<organism evidence="8">
    <name type="scientific">bioreactor metagenome</name>
    <dbReference type="NCBI Taxonomy" id="1076179"/>
    <lineage>
        <taxon>unclassified sequences</taxon>
        <taxon>metagenomes</taxon>
        <taxon>ecological metagenomes</taxon>
    </lineage>
</organism>
<dbReference type="GO" id="GO:0016020">
    <property type="term" value="C:membrane"/>
    <property type="evidence" value="ECO:0007669"/>
    <property type="project" value="InterPro"/>
</dbReference>
<evidence type="ECO:0000256" key="5">
    <source>
        <dbReference type="ARBA" id="ARBA00022989"/>
    </source>
</evidence>
<feature type="transmembrane region" description="Helical" evidence="7">
    <location>
        <begin position="78"/>
        <end position="100"/>
    </location>
</feature>
<gene>
    <name evidence="8" type="primary">lspA_5</name>
    <name evidence="8" type="ORF">SDC9_10173</name>
</gene>
<keyword evidence="6 7" id="KW-0472">Membrane</keyword>
<protein>
    <submittedName>
        <fullName evidence="8">Lipoprotein signal peptidase</fullName>
        <ecNumber evidence="8">3.4.23.36</ecNumber>
    </submittedName>
</protein>
<dbReference type="GO" id="GO:0004190">
    <property type="term" value="F:aspartic-type endopeptidase activity"/>
    <property type="evidence" value="ECO:0007669"/>
    <property type="project" value="UniProtKB-EC"/>
</dbReference>
<name>A0A644TC79_9ZZZZ</name>
<comment type="caution">
    <text evidence="8">The sequence shown here is derived from an EMBL/GenBank/DDBJ whole genome shotgun (WGS) entry which is preliminary data.</text>
</comment>
<dbReference type="Pfam" id="PF01252">
    <property type="entry name" value="Peptidase_A8"/>
    <property type="match status" value="1"/>
</dbReference>
<proteinExistence type="inferred from homology"/>
<dbReference type="PANTHER" id="PTHR33695">
    <property type="entry name" value="LIPOPROTEIN SIGNAL PEPTIDASE"/>
    <property type="match status" value="1"/>
</dbReference>
<dbReference type="HAMAP" id="MF_00161">
    <property type="entry name" value="LspA"/>
    <property type="match status" value="1"/>
</dbReference>
<dbReference type="PRINTS" id="PR00781">
    <property type="entry name" value="LIPOSIGPTASE"/>
</dbReference>
<dbReference type="EMBL" id="VSSQ01000025">
    <property type="protein sequence ID" value="MPL64518.1"/>
    <property type="molecule type" value="Genomic_DNA"/>
</dbReference>
<dbReference type="PANTHER" id="PTHR33695:SF1">
    <property type="entry name" value="LIPOPROTEIN SIGNAL PEPTIDASE"/>
    <property type="match status" value="1"/>
</dbReference>
<dbReference type="GO" id="GO:0006508">
    <property type="term" value="P:proteolysis"/>
    <property type="evidence" value="ECO:0007669"/>
    <property type="project" value="UniProtKB-KW"/>
</dbReference>
<accession>A0A644TC79</accession>
<keyword evidence="3 7" id="KW-0812">Transmembrane</keyword>
<keyword evidence="1" id="KW-1003">Cell membrane</keyword>
<dbReference type="AlphaFoldDB" id="A0A644TC79"/>
<evidence type="ECO:0000256" key="2">
    <source>
        <dbReference type="ARBA" id="ARBA00022670"/>
    </source>
</evidence>
<evidence type="ECO:0000256" key="3">
    <source>
        <dbReference type="ARBA" id="ARBA00022692"/>
    </source>
</evidence>
<evidence type="ECO:0000256" key="1">
    <source>
        <dbReference type="ARBA" id="ARBA00022475"/>
    </source>
</evidence>
<feature type="transmembrane region" description="Helical" evidence="7">
    <location>
        <begin position="156"/>
        <end position="175"/>
    </location>
</feature>
<keyword evidence="8" id="KW-0449">Lipoprotein</keyword>
<dbReference type="NCBIfam" id="TIGR00077">
    <property type="entry name" value="lspA"/>
    <property type="match status" value="1"/>
</dbReference>
<keyword evidence="4 8" id="KW-0378">Hydrolase</keyword>
<feature type="transmembrane region" description="Helical" evidence="7">
    <location>
        <begin position="107"/>
        <end position="125"/>
    </location>
</feature>
<evidence type="ECO:0000256" key="6">
    <source>
        <dbReference type="ARBA" id="ARBA00023136"/>
    </source>
</evidence>
<evidence type="ECO:0000256" key="7">
    <source>
        <dbReference type="SAM" id="Phobius"/>
    </source>
</evidence>
<reference evidence="8" key="1">
    <citation type="submission" date="2019-08" db="EMBL/GenBank/DDBJ databases">
        <authorList>
            <person name="Kucharzyk K."/>
            <person name="Murdoch R.W."/>
            <person name="Higgins S."/>
            <person name="Loffler F."/>
        </authorList>
    </citation>
    <scope>NUCLEOTIDE SEQUENCE</scope>
</reference>
<keyword evidence="5 7" id="KW-1133">Transmembrane helix</keyword>
<keyword evidence="2" id="KW-0645">Protease</keyword>
<evidence type="ECO:0000256" key="4">
    <source>
        <dbReference type="ARBA" id="ARBA00022801"/>
    </source>
</evidence>
<evidence type="ECO:0000313" key="8">
    <source>
        <dbReference type="EMBL" id="MPL64518.1"/>
    </source>
</evidence>
<sequence length="187" mass="20252">MKPTSKSGREDSGRGRALLFSAILSASIIFLDQLVKAEIVASIPENKIGLRLMNDFLWIVHTRNLGIAFSIGDEVSRLIRSILFILVPAVFIVGAILYSAKSRSLSFVQRIAIACIVGGGAGNLIDRIFRPEGVVDFISFSLFGFLGLERFPTFNVADLSISIGAGLLLLSGFLIKDKEEPGHDQGN</sequence>